<comment type="caution">
    <text evidence="1">The sequence shown here is derived from an EMBL/GenBank/DDBJ whole genome shotgun (WGS) entry which is preliminary data.</text>
</comment>
<organism evidence="1 2">
    <name type="scientific">Dermacentor silvarum</name>
    <name type="common">Tick</name>
    <dbReference type="NCBI Taxonomy" id="543639"/>
    <lineage>
        <taxon>Eukaryota</taxon>
        <taxon>Metazoa</taxon>
        <taxon>Ecdysozoa</taxon>
        <taxon>Arthropoda</taxon>
        <taxon>Chelicerata</taxon>
        <taxon>Arachnida</taxon>
        <taxon>Acari</taxon>
        <taxon>Parasitiformes</taxon>
        <taxon>Ixodida</taxon>
        <taxon>Ixodoidea</taxon>
        <taxon>Ixodidae</taxon>
        <taxon>Rhipicephalinae</taxon>
        <taxon>Dermacentor</taxon>
    </lineage>
</organism>
<evidence type="ECO:0000313" key="2">
    <source>
        <dbReference type="Proteomes" id="UP000821865"/>
    </source>
</evidence>
<accession>A0ACB8DQ09</accession>
<gene>
    <name evidence="1" type="ORF">HPB49_015519</name>
</gene>
<reference evidence="1" key="1">
    <citation type="submission" date="2020-05" db="EMBL/GenBank/DDBJ databases">
        <title>Large-scale comparative analyses of tick genomes elucidate their genetic diversity and vector capacities.</title>
        <authorList>
            <person name="Jia N."/>
            <person name="Wang J."/>
            <person name="Shi W."/>
            <person name="Du L."/>
            <person name="Sun Y."/>
            <person name="Zhan W."/>
            <person name="Jiang J."/>
            <person name="Wang Q."/>
            <person name="Zhang B."/>
            <person name="Ji P."/>
            <person name="Sakyi L.B."/>
            <person name="Cui X."/>
            <person name="Yuan T."/>
            <person name="Jiang B."/>
            <person name="Yang W."/>
            <person name="Lam T.T.-Y."/>
            <person name="Chang Q."/>
            <person name="Ding S."/>
            <person name="Wang X."/>
            <person name="Zhu J."/>
            <person name="Ruan X."/>
            <person name="Zhao L."/>
            <person name="Wei J."/>
            <person name="Que T."/>
            <person name="Du C."/>
            <person name="Cheng J."/>
            <person name="Dai P."/>
            <person name="Han X."/>
            <person name="Huang E."/>
            <person name="Gao Y."/>
            <person name="Liu J."/>
            <person name="Shao H."/>
            <person name="Ye R."/>
            <person name="Li L."/>
            <person name="Wei W."/>
            <person name="Wang X."/>
            <person name="Wang C."/>
            <person name="Yang T."/>
            <person name="Huo Q."/>
            <person name="Li W."/>
            <person name="Guo W."/>
            <person name="Chen H."/>
            <person name="Zhou L."/>
            <person name="Ni X."/>
            <person name="Tian J."/>
            <person name="Zhou Y."/>
            <person name="Sheng Y."/>
            <person name="Liu T."/>
            <person name="Pan Y."/>
            <person name="Xia L."/>
            <person name="Li J."/>
            <person name="Zhao F."/>
            <person name="Cao W."/>
        </authorList>
    </citation>
    <scope>NUCLEOTIDE SEQUENCE</scope>
    <source>
        <strain evidence="1">Dsil-2018</strain>
    </source>
</reference>
<sequence>MHHRHLGLARVIRNLVQRRNESWAGLCATLDDPRNQSRCWRILDTMLRPKVPRCPALSIAVARQITSAQVAELIADNISVLPHAPPSTHAVSLAPPEQNWCELFAPFRFFSTQGIRDQIHTLCNEDFTLYELTFVLQSRKRRSAPGSDGITYQMLPNLDHSQLPHLVEAYNAVSRSGVIPASWKGATNVPLLKKVKPASHLTSYRPISLTSATGKVLEAMALRRLDWIAAALDFLPP</sequence>
<keyword evidence="2" id="KW-1185">Reference proteome</keyword>
<dbReference type="EMBL" id="CM023479">
    <property type="protein sequence ID" value="KAH7974438.1"/>
    <property type="molecule type" value="Genomic_DNA"/>
</dbReference>
<proteinExistence type="predicted"/>
<name>A0ACB8DQ09_DERSI</name>
<dbReference type="Proteomes" id="UP000821865">
    <property type="component" value="Chromosome 10"/>
</dbReference>
<protein>
    <submittedName>
        <fullName evidence="1">Uncharacterized protein</fullName>
    </submittedName>
</protein>
<evidence type="ECO:0000313" key="1">
    <source>
        <dbReference type="EMBL" id="KAH7974438.1"/>
    </source>
</evidence>